<evidence type="ECO:0000313" key="1">
    <source>
        <dbReference type="EMBL" id="KIJ93276.1"/>
    </source>
</evidence>
<reference evidence="1 2" key="1">
    <citation type="submission" date="2014-04" db="EMBL/GenBank/DDBJ databases">
        <authorList>
            <consortium name="DOE Joint Genome Institute"/>
            <person name="Kuo A."/>
            <person name="Kohler A."/>
            <person name="Nagy L.G."/>
            <person name="Floudas D."/>
            <person name="Copeland A."/>
            <person name="Barry K.W."/>
            <person name="Cichocki N."/>
            <person name="Veneault-Fourrey C."/>
            <person name="LaButti K."/>
            <person name="Lindquist E.A."/>
            <person name="Lipzen A."/>
            <person name="Lundell T."/>
            <person name="Morin E."/>
            <person name="Murat C."/>
            <person name="Sun H."/>
            <person name="Tunlid A."/>
            <person name="Henrissat B."/>
            <person name="Grigoriev I.V."/>
            <person name="Hibbett D.S."/>
            <person name="Martin F."/>
            <person name="Nordberg H.P."/>
            <person name="Cantor M.N."/>
            <person name="Hua S.X."/>
        </authorList>
    </citation>
    <scope>NUCLEOTIDE SEQUENCE [LARGE SCALE GENOMIC DNA]</scope>
    <source>
        <strain evidence="1 2">LaAM-08-1</strain>
    </source>
</reference>
<reference evidence="2" key="2">
    <citation type="submission" date="2015-01" db="EMBL/GenBank/DDBJ databases">
        <title>Evolutionary Origins and Diversification of the Mycorrhizal Mutualists.</title>
        <authorList>
            <consortium name="DOE Joint Genome Institute"/>
            <consortium name="Mycorrhizal Genomics Consortium"/>
            <person name="Kohler A."/>
            <person name="Kuo A."/>
            <person name="Nagy L.G."/>
            <person name="Floudas D."/>
            <person name="Copeland A."/>
            <person name="Barry K.W."/>
            <person name="Cichocki N."/>
            <person name="Veneault-Fourrey C."/>
            <person name="LaButti K."/>
            <person name="Lindquist E.A."/>
            <person name="Lipzen A."/>
            <person name="Lundell T."/>
            <person name="Morin E."/>
            <person name="Murat C."/>
            <person name="Riley R."/>
            <person name="Ohm R."/>
            <person name="Sun H."/>
            <person name="Tunlid A."/>
            <person name="Henrissat B."/>
            <person name="Grigoriev I.V."/>
            <person name="Hibbett D.S."/>
            <person name="Martin F."/>
        </authorList>
    </citation>
    <scope>NUCLEOTIDE SEQUENCE [LARGE SCALE GENOMIC DNA]</scope>
    <source>
        <strain evidence="2">LaAM-08-1</strain>
    </source>
</reference>
<dbReference type="Proteomes" id="UP000054477">
    <property type="component" value="Unassembled WGS sequence"/>
</dbReference>
<keyword evidence="2" id="KW-1185">Reference proteome</keyword>
<organism evidence="1 2">
    <name type="scientific">Laccaria amethystina LaAM-08-1</name>
    <dbReference type="NCBI Taxonomy" id="1095629"/>
    <lineage>
        <taxon>Eukaryota</taxon>
        <taxon>Fungi</taxon>
        <taxon>Dikarya</taxon>
        <taxon>Basidiomycota</taxon>
        <taxon>Agaricomycotina</taxon>
        <taxon>Agaricomycetes</taxon>
        <taxon>Agaricomycetidae</taxon>
        <taxon>Agaricales</taxon>
        <taxon>Agaricineae</taxon>
        <taxon>Hydnangiaceae</taxon>
        <taxon>Laccaria</taxon>
    </lineage>
</organism>
<dbReference type="HOGENOM" id="CLU_2812784_0_0_1"/>
<dbReference type="AlphaFoldDB" id="A0A0C9X6J2"/>
<proteinExistence type="predicted"/>
<dbReference type="EMBL" id="KN838853">
    <property type="protein sequence ID" value="KIJ93276.1"/>
    <property type="molecule type" value="Genomic_DNA"/>
</dbReference>
<accession>A0A0C9X6J2</accession>
<gene>
    <name evidence="1" type="ORF">K443DRAFT_12976</name>
</gene>
<sequence>MDFRRTLPFPMDPADSLMDFHRIQAKSDESLLKPRNGWTGWNSVSVGLPMDFRWTSDGQRQKQLIMC</sequence>
<name>A0A0C9X6J2_9AGAR</name>
<protein>
    <submittedName>
        <fullName evidence="1">Uncharacterized protein</fullName>
    </submittedName>
</protein>
<evidence type="ECO:0000313" key="2">
    <source>
        <dbReference type="Proteomes" id="UP000054477"/>
    </source>
</evidence>